<dbReference type="Proteomes" id="UP000248066">
    <property type="component" value="Unassembled WGS sequence"/>
</dbReference>
<organism evidence="1 2">
    <name type="scientific">Alteribacter lacisalsi</name>
    <dbReference type="NCBI Taxonomy" id="2045244"/>
    <lineage>
        <taxon>Bacteria</taxon>
        <taxon>Bacillati</taxon>
        <taxon>Bacillota</taxon>
        <taxon>Bacilli</taxon>
        <taxon>Bacillales</taxon>
        <taxon>Bacillaceae</taxon>
        <taxon>Alteribacter</taxon>
    </lineage>
</organism>
<evidence type="ECO:0008006" key="3">
    <source>
        <dbReference type="Google" id="ProtNLM"/>
    </source>
</evidence>
<comment type="caution">
    <text evidence="1">The sequence shown here is derived from an EMBL/GenBank/DDBJ whole genome shotgun (WGS) entry which is preliminary data.</text>
</comment>
<accession>A0A2W0H8L6</accession>
<reference evidence="1 2" key="1">
    <citation type="submission" date="2017-10" db="EMBL/GenBank/DDBJ databases">
        <title>Bacillus sp. nov., a halophilic bacterium isolated from a Yangshapao Lake.</title>
        <authorList>
            <person name="Wang H."/>
        </authorList>
    </citation>
    <scope>NUCLEOTIDE SEQUENCE [LARGE SCALE GENOMIC DNA]</scope>
    <source>
        <strain evidence="1 2">YSP-3</strain>
    </source>
</reference>
<proteinExistence type="predicted"/>
<dbReference type="OrthoDB" id="2863784at2"/>
<dbReference type="RefSeq" id="WP_110520090.1">
    <property type="nucleotide sequence ID" value="NZ_PDOF01000002.1"/>
</dbReference>
<dbReference type="EMBL" id="PDOF01000002">
    <property type="protein sequence ID" value="PYZ96420.1"/>
    <property type="molecule type" value="Genomic_DNA"/>
</dbReference>
<keyword evidence="2" id="KW-1185">Reference proteome</keyword>
<evidence type="ECO:0000313" key="2">
    <source>
        <dbReference type="Proteomes" id="UP000248066"/>
    </source>
</evidence>
<evidence type="ECO:0000313" key="1">
    <source>
        <dbReference type="EMBL" id="PYZ96420.1"/>
    </source>
</evidence>
<gene>
    <name evidence="1" type="ORF">CR205_11905</name>
</gene>
<protein>
    <recommendedName>
        <fullName evidence="3">GNAT family N-acetyltransferase</fullName>
    </recommendedName>
</protein>
<name>A0A2W0H8L6_9BACI</name>
<dbReference type="SUPFAM" id="SSF55729">
    <property type="entry name" value="Acyl-CoA N-acyltransferases (Nat)"/>
    <property type="match status" value="1"/>
</dbReference>
<dbReference type="AlphaFoldDB" id="A0A2W0H8L6"/>
<sequence>MNKKLQRLMHLQDALHEHESYEYPETDYTSKGEPVLFTRYEHSHGTALFVFTANKEFTFQKHQIDLSFVNGAIRIMAMKMPGKGHHDFGYESYLLRKAEEIARESGAEKIEYAIESDHTPSFNRLVALFKKNQFKVYGGSAEKRILPLAPVTVPHEPKEAVGD</sequence>
<dbReference type="InterPro" id="IPR016181">
    <property type="entry name" value="Acyl_CoA_acyltransferase"/>
</dbReference>